<protein>
    <submittedName>
        <fullName evidence="1">Uncharacterized protein</fullName>
    </submittedName>
</protein>
<dbReference type="EMBL" id="CM017324">
    <property type="protein sequence ID" value="KAE8037587.1"/>
    <property type="molecule type" value="Genomic_DNA"/>
</dbReference>
<dbReference type="AlphaFoldDB" id="A0A660KMF1"/>
<organism evidence="1 2">
    <name type="scientific">Carpinus fangiana</name>
    <dbReference type="NCBI Taxonomy" id="176857"/>
    <lineage>
        <taxon>Eukaryota</taxon>
        <taxon>Viridiplantae</taxon>
        <taxon>Streptophyta</taxon>
        <taxon>Embryophyta</taxon>
        <taxon>Tracheophyta</taxon>
        <taxon>Spermatophyta</taxon>
        <taxon>Magnoliopsida</taxon>
        <taxon>eudicotyledons</taxon>
        <taxon>Gunneridae</taxon>
        <taxon>Pentapetalae</taxon>
        <taxon>rosids</taxon>
        <taxon>fabids</taxon>
        <taxon>Fagales</taxon>
        <taxon>Betulaceae</taxon>
        <taxon>Carpinus</taxon>
    </lineage>
</organism>
<accession>A0A660KMF1</accession>
<evidence type="ECO:0000313" key="1">
    <source>
        <dbReference type="EMBL" id="KAE8037587.1"/>
    </source>
</evidence>
<keyword evidence="2" id="KW-1185">Reference proteome</keyword>
<name>A0A660KMF1_9ROSI</name>
<dbReference type="Proteomes" id="UP000327013">
    <property type="component" value="Chromosome 4"/>
</dbReference>
<gene>
    <name evidence="1" type="ORF">FH972_010165</name>
</gene>
<sequence length="62" mass="6925">MDAEEMISTLKAVLLDAEELQAAFFSLKAAEELTGCGEIIHSNFNKFLYGKREIMDAEELQA</sequence>
<proteinExistence type="predicted"/>
<evidence type="ECO:0000313" key="2">
    <source>
        <dbReference type="Proteomes" id="UP000327013"/>
    </source>
</evidence>
<reference evidence="1 2" key="1">
    <citation type="submission" date="2019-06" db="EMBL/GenBank/DDBJ databases">
        <title>A chromosomal-level reference genome of Carpinus fangiana (Coryloideae, Betulaceae).</title>
        <authorList>
            <person name="Yang X."/>
            <person name="Wang Z."/>
            <person name="Zhang L."/>
            <person name="Hao G."/>
            <person name="Liu J."/>
            <person name="Yang Y."/>
        </authorList>
    </citation>
    <scope>NUCLEOTIDE SEQUENCE [LARGE SCALE GENOMIC DNA]</scope>
    <source>
        <strain evidence="1">Cfa_2016G</strain>
        <tissue evidence="1">Leaf</tissue>
    </source>
</reference>